<keyword evidence="7" id="KW-0808">Transferase</keyword>
<keyword evidence="12 21" id="KW-1133">Transmembrane helix</keyword>
<dbReference type="InterPro" id="IPR040911">
    <property type="entry name" value="Exostosin_GT47"/>
</dbReference>
<evidence type="ECO:0000256" key="2">
    <source>
        <dbReference type="ARBA" id="ARBA00004555"/>
    </source>
</evidence>
<evidence type="ECO:0000256" key="19">
    <source>
        <dbReference type="ARBA" id="ARBA00066812"/>
    </source>
</evidence>
<feature type="transmembrane region" description="Helical" evidence="21">
    <location>
        <begin position="12"/>
        <end position="34"/>
    </location>
</feature>
<protein>
    <recommendedName>
        <fullName evidence="19">glucuronosyl-galactosyl-proteoglycan 4-alpha-N-acetylglucosaminyltransferase</fullName>
        <ecNumber evidence="19">2.4.1.223</ecNumber>
    </recommendedName>
</protein>
<evidence type="ECO:0000256" key="14">
    <source>
        <dbReference type="ARBA" id="ARBA00023136"/>
    </source>
</evidence>
<feature type="coiled-coil region" evidence="20">
    <location>
        <begin position="89"/>
        <end position="123"/>
    </location>
</feature>
<dbReference type="InterPro" id="IPR015338">
    <property type="entry name" value="GT64_dom"/>
</dbReference>
<evidence type="ECO:0000256" key="10">
    <source>
        <dbReference type="ARBA" id="ARBA00022824"/>
    </source>
</evidence>
<proteinExistence type="inferred from homology"/>
<comment type="similarity">
    <text evidence="5">Belongs to the glycosyltransferase 47 family.</text>
</comment>
<dbReference type="Proteomes" id="UP000828236">
    <property type="component" value="Unassembled WGS sequence"/>
</dbReference>
<keyword evidence="9" id="KW-0479">Metal-binding</keyword>
<organism evidence="24">
    <name type="scientific">Dermatophagoides farinae</name>
    <name type="common">American house dust mite</name>
    <dbReference type="NCBI Taxonomy" id="6954"/>
    <lineage>
        <taxon>Eukaryota</taxon>
        <taxon>Metazoa</taxon>
        <taxon>Ecdysozoa</taxon>
        <taxon>Arthropoda</taxon>
        <taxon>Chelicerata</taxon>
        <taxon>Arachnida</taxon>
        <taxon>Acari</taxon>
        <taxon>Acariformes</taxon>
        <taxon>Sarcoptiformes</taxon>
        <taxon>Astigmata</taxon>
        <taxon>Psoroptidia</taxon>
        <taxon>Analgoidea</taxon>
        <taxon>Pyroglyphidae</taxon>
        <taxon>Dermatophagoidinae</taxon>
        <taxon>Dermatophagoides</taxon>
    </lineage>
</organism>
<evidence type="ECO:0000256" key="9">
    <source>
        <dbReference type="ARBA" id="ARBA00022723"/>
    </source>
</evidence>
<dbReference type="GO" id="GO:0005794">
    <property type="term" value="C:Golgi apparatus"/>
    <property type="evidence" value="ECO:0007669"/>
    <property type="project" value="UniProtKB-SubCell"/>
</dbReference>
<keyword evidence="11" id="KW-0735">Signal-anchor</keyword>
<evidence type="ECO:0000256" key="1">
    <source>
        <dbReference type="ARBA" id="ARBA00001936"/>
    </source>
</evidence>
<dbReference type="GO" id="GO:0005789">
    <property type="term" value="C:endoplasmic reticulum membrane"/>
    <property type="evidence" value="ECO:0007669"/>
    <property type="project" value="UniProtKB-SubCell"/>
</dbReference>
<dbReference type="EMBL" id="SDOV01000001">
    <property type="protein sequence ID" value="KAH7645448.1"/>
    <property type="molecule type" value="Genomic_DNA"/>
</dbReference>
<keyword evidence="15" id="KW-1015">Disulfide bond</keyword>
<evidence type="ECO:0000259" key="23">
    <source>
        <dbReference type="Pfam" id="PF09258"/>
    </source>
</evidence>
<evidence type="ECO:0000256" key="7">
    <source>
        <dbReference type="ARBA" id="ARBA00022679"/>
    </source>
</evidence>
<dbReference type="EC" id="2.4.1.223" evidence="19"/>
<reference evidence="24" key="1">
    <citation type="submission" date="2020-06" db="EMBL/GenBank/DDBJ databases">
        <authorList>
            <person name="Ji K."/>
            <person name="Li J."/>
        </authorList>
    </citation>
    <scope>NUCLEOTIDE SEQUENCE</scope>
    <source>
        <strain evidence="24">JKM2019</strain>
        <tissue evidence="24">Whole body</tissue>
    </source>
</reference>
<name>A0A9D4P7L7_DERFA</name>
<evidence type="ECO:0000256" key="16">
    <source>
        <dbReference type="ARBA" id="ARBA00023180"/>
    </source>
</evidence>
<evidence type="ECO:0000256" key="13">
    <source>
        <dbReference type="ARBA" id="ARBA00023034"/>
    </source>
</evidence>
<evidence type="ECO:0000256" key="18">
    <source>
        <dbReference type="ARBA" id="ARBA00050948"/>
    </source>
</evidence>
<accession>A0A9D4P7L7</accession>
<comment type="cofactor">
    <cofactor evidence="1">
        <name>Mn(2+)</name>
        <dbReference type="ChEBI" id="CHEBI:29035"/>
    </cofactor>
</comment>
<keyword evidence="20" id="KW-0175">Coiled coil</keyword>
<feature type="domain" description="Exostosin GT47" evidence="22">
    <location>
        <begin position="198"/>
        <end position="480"/>
    </location>
</feature>
<keyword evidence="14 21" id="KW-0472">Membrane</keyword>
<evidence type="ECO:0000256" key="11">
    <source>
        <dbReference type="ARBA" id="ARBA00022968"/>
    </source>
</evidence>
<evidence type="ECO:0000256" key="8">
    <source>
        <dbReference type="ARBA" id="ARBA00022692"/>
    </source>
</evidence>
<evidence type="ECO:0000256" key="6">
    <source>
        <dbReference type="ARBA" id="ARBA00022676"/>
    </source>
</evidence>
<dbReference type="GO" id="GO:0015012">
    <property type="term" value="P:heparan sulfate proteoglycan biosynthetic process"/>
    <property type="evidence" value="ECO:0007669"/>
    <property type="project" value="UniProtKB-ARBA"/>
</dbReference>
<feature type="domain" description="Glycosyl transferase 64" evidence="23">
    <location>
        <begin position="657"/>
        <end position="899"/>
    </location>
</feature>
<evidence type="ECO:0000256" key="4">
    <source>
        <dbReference type="ARBA" id="ARBA00005093"/>
    </source>
</evidence>
<evidence type="ECO:0000256" key="20">
    <source>
        <dbReference type="SAM" id="Coils"/>
    </source>
</evidence>
<dbReference type="PANTHER" id="PTHR48261:SF4">
    <property type="entry name" value="EXOSTOSIN LIKE GLYCOSYLTRANSFERASE 3"/>
    <property type="match status" value="1"/>
</dbReference>
<comment type="pathway">
    <text evidence="4">Glycan metabolism; heparan sulfate biosynthesis.</text>
</comment>
<dbReference type="InterPro" id="IPR029044">
    <property type="entry name" value="Nucleotide-diphossugar_trans"/>
</dbReference>
<evidence type="ECO:0000256" key="17">
    <source>
        <dbReference type="ARBA" id="ARBA00023211"/>
    </source>
</evidence>
<keyword evidence="13" id="KW-0333">Golgi apparatus</keyword>
<keyword evidence="10" id="KW-0256">Endoplasmic reticulum</keyword>
<dbReference type="Pfam" id="PF03016">
    <property type="entry name" value="Exostosin_GT47"/>
    <property type="match status" value="1"/>
</dbReference>
<gene>
    <name evidence="24" type="ORF">HUG17_0986</name>
</gene>
<evidence type="ECO:0000256" key="21">
    <source>
        <dbReference type="SAM" id="Phobius"/>
    </source>
</evidence>
<evidence type="ECO:0000259" key="22">
    <source>
        <dbReference type="Pfam" id="PF03016"/>
    </source>
</evidence>
<dbReference type="FunFam" id="3.90.550.10:FF:000033">
    <property type="entry name" value="Exostosin-like glycosyltransferase 3"/>
    <property type="match status" value="1"/>
</dbReference>
<evidence type="ECO:0000256" key="12">
    <source>
        <dbReference type="ARBA" id="ARBA00022989"/>
    </source>
</evidence>
<keyword evidence="16" id="KW-0325">Glycoprotein</keyword>
<evidence type="ECO:0000256" key="5">
    <source>
        <dbReference type="ARBA" id="ARBA00010271"/>
    </source>
</evidence>
<dbReference type="SUPFAM" id="SSF53448">
    <property type="entry name" value="Nucleotide-diphospho-sugar transferases"/>
    <property type="match status" value="1"/>
</dbReference>
<keyword evidence="17" id="KW-0464">Manganese</keyword>
<evidence type="ECO:0000256" key="3">
    <source>
        <dbReference type="ARBA" id="ARBA00004648"/>
    </source>
</evidence>
<dbReference type="GO" id="GO:0046872">
    <property type="term" value="F:metal ion binding"/>
    <property type="evidence" value="ECO:0007669"/>
    <property type="project" value="UniProtKB-KW"/>
</dbReference>
<dbReference type="AlphaFoldDB" id="A0A9D4P7L7"/>
<evidence type="ECO:0000313" key="24">
    <source>
        <dbReference type="EMBL" id="KAH7645448.1"/>
    </source>
</evidence>
<dbReference type="GO" id="GO:0001888">
    <property type="term" value="F:glucuronyl-galactosyl-proteoglycan 4-alpha-N-acetylglucosaminyltransferase activity"/>
    <property type="evidence" value="ECO:0007669"/>
    <property type="project" value="UniProtKB-EC"/>
</dbReference>
<sequence>MNCQHCLTLRRLFFLVFLFIMCLLAFNLSTFYLISFNTTTINPSIIQNNEPKYELLIDDNSIKNLNKINDLNIRVHELLRIRSSVLKELRSLERNRTSIIQELTEHNNELEKLKSTIGKKSSELERIQMHIKQAVVAQKEAKVLVGSMIEPPLNLLPKQAQEKISIENEKTTITRHYNHDDCHMNNCFDFSRCSLFSSFYVFIYDNHNYHVSSIYRIIYDKFRSNIHVTNDPRIACIYLLIISENFPHLNDRISFQNYLDTLPYWAGDGRNHIIFNLNSKIDLNSIGLNVKKAILVQNQFDSSSLRHSFDLVIPDFKFEWKNFSPQLSPAKRKYFLTFLGRISDDNSDHNNNNNSYDDNLQLIIKNTMINLSTKHSVVNHNEFLFDFDCDEKTKKLCDNQTIILLESTFTLIPIIINNHHNIHRNHDFYLRLFNALSTGSIPIIISNDIVSLPFEDVIDWRKATIRLPIARITELYVLLKTYTDADIIELRRYGIHFYRTYFSNLDQFIATFFAYFGTFRLQIPPSSPPSYRSTYYYNQPKYDILTNSSDLLLTNPLLYDNDLSDGDEFLGPIEPPFASISYRRNYSITMNQLYSIWNDVSLTPFHTFPSLPFDPVLPSESKFIGSSYGFRPIGAGLGGSGKEFSESLGGNQIREQFTIVILTYERENVLLLVLSHLKNLPYLNKVVIVWNSPQPPSEDIIWPDIGVDIVVIKSEHNSLNNRFIPFDEIKTEAILSIDDDTNLRHDEIIFAFRVWREARDRIVGFPARFHAWDSNQKSWFYNSSYTCEYSMILTGAAFFHKYYSYLYSYSMPSSIRDKVDEFMNCEDIAMNFLVSHVTRKPPIKVTSKWTFRCPACQTGLSENQSEHFLKRHKCINYFISIYGYMPLLYTQFRADSVLFKTRVSHDKQKCFKYI</sequence>
<evidence type="ECO:0000256" key="15">
    <source>
        <dbReference type="ARBA" id="ARBA00023157"/>
    </source>
</evidence>
<dbReference type="Pfam" id="PF09258">
    <property type="entry name" value="Glyco_transf_64"/>
    <property type="match status" value="1"/>
</dbReference>
<comment type="caution">
    <text evidence="24">The sequence shown here is derived from an EMBL/GenBank/DDBJ whole genome shotgun (WGS) entry which is preliminary data.</text>
</comment>
<dbReference type="PANTHER" id="PTHR48261">
    <property type="entry name" value="ACETYLGLUCOSAMINYLTRANSFERASE"/>
    <property type="match status" value="1"/>
</dbReference>
<keyword evidence="6" id="KW-0328">Glycosyltransferase</keyword>
<reference evidence="24" key="2">
    <citation type="journal article" date="2021" name="World Allergy Organ. J.">
        <title>Chromosome-level assembly of Dermatophagoides farinae genome and transcriptome reveals two novel allergens Der f 37 and Der f 39.</title>
        <authorList>
            <person name="Chen J."/>
            <person name="Cai Z."/>
            <person name="Fan D."/>
            <person name="Hu J."/>
            <person name="Hou Y."/>
            <person name="He Y."/>
            <person name="Zhang Z."/>
            <person name="Zhao Z."/>
            <person name="Gao P."/>
            <person name="Hu W."/>
            <person name="Sun J."/>
            <person name="Li J."/>
            <person name="Ji K."/>
        </authorList>
    </citation>
    <scope>NUCLEOTIDE SEQUENCE</scope>
    <source>
        <strain evidence="24">JKM2019</strain>
    </source>
</reference>
<comment type="subcellular location">
    <subcellularLocation>
        <location evidence="3">Endoplasmic reticulum membrane</location>
        <topology evidence="3">Single-pass type II membrane protein</topology>
    </subcellularLocation>
    <subcellularLocation>
        <location evidence="2">Golgi apparatus</location>
    </subcellularLocation>
</comment>
<comment type="catalytic activity">
    <reaction evidence="18">
        <text>3-O-(beta-D-GlcA-(1-&gt;3)-beta-D-Gal-(1-&gt;3)-beta-D-Gal-(1-&gt;4)-beta-D-Xyl)-L-seryl-[protein] + UDP-N-acetyl-alpha-D-glucosamine = 3-O-(alpha-D-GlcNAc-(1-&gt;4)-beta-D-GlcA-(1-&gt;3)-beta-D-Gal-(1-&gt;3)-beta-D-Gal-(1-&gt;4)-beta-D-Xyl)-L-seryl-[protein] + UDP + H(+)</text>
        <dbReference type="Rhea" id="RHEA:16221"/>
        <dbReference type="Rhea" id="RHEA-COMP:12573"/>
        <dbReference type="Rhea" id="RHEA-COMP:12574"/>
        <dbReference type="ChEBI" id="CHEBI:15378"/>
        <dbReference type="ChEBI" id="CHEBI:57705"/>
        <dbReference type="ChEBI" id="CHEBI:58223"/>
        <dbReference type="ChEBI" id="CHEBI:132093"/>
        <dbReference type="ChEBI" id="CHEBI:132104"/>
        <dbReference type="EC" id="2.4.1.223"/>
    </reaction>
</comment>
<dbReference type="InterPro" id="IPR004263">
    <property type="entry name" value="Exostosin"/>
</dbReference>
<keyword evidence="8 21" id="KW-0812">Transmembrane</keyword>
<dbReference type="Gene3D" id="3.90.550.10">
    <property type="entry name" value="Spore Coat Polysaccharide Biosynthesis Protein SpsA, Chain A"/>
    <property type="match status" value="1"/>
</dbReference>